<keyword evidence="13" id="KW-0333">Golgi apparatus</keyword>
<dbReference type="Pfam" id="PF01762">
    <property type="entry name" value="Galactosyl_T"/>
    <property type="match status" value="1"/>
</dbReference>
<dbReference type="InterPro" id="IPR003929">
    <property type="entry name" value="K_chnl_BK_asu"/>
</dbReference>
<gene>
    <name evidence="21" type="primary">Kcnt1_1</name>
    <name evidence="21" type="ORF">GTO92_0021229</name>
</gene>
<comment type="catalytic activity">
    <reaction evidence="17">
        <text>K(+)(in) = K(+)(out)</text>
        <dbReference type="Rhea" id="RHEA:29463"/>
        <dbReference type="ChEBI" id="CHEBI:29103"/>
    </reaction>
</comment>
<dbReference type="PROSITE" id="PS51201">
    <property type="entry name" value="RCK_N"/>
    <property type="match status" value="1"/>
</dbReference>
<evidence type="ECO:0000256" key="16">
    <source>
        <dbReference type="ARBA" id="ARBA00023303"/>
    </source>
</evidence>
<dbReference type="InterPro" id="IPR002659">
    <property type="entry name" value="Glyco_trans_31"/>
</dbReference>
<keyword evidence="16" id="KW-0407">Ion channel</keyword>
<dbReference type="InterPro" id="IPR003148">
    <property type="entry name" value="RCK_N"/>
</dbReference>
<evidence type="ECO:0000256" key="12">
    <source>
        <dbReference type="ARBA" id="ARBA00022989"/>
    </source>
</evidence>
<keyword evidence="14" id="KW-0406">Ion transport</keyword>
<feature type="compositionally biased region" description="Gly residues" evidence="18">
    <location>
        <begin position="592"/>
        <end position="608"/>
    </location>
</feature>
<evidence type="ECO:0000256" key="8">
    <source>
        <dbReference type="ARBA" id="ARBA00022692"/>
    </source>
</evidence>
<feature type="non-terminal residue" evidence="21">
    <location>
        <position position="1"/>
    </location>
</feature>
<feature type="transmembrane region" description="Helical" evidence="19">
    <location>
        <begin position="164"/>
        <end position="184"/>
    </location>
</feature>
<dbReference type="InterPro" id="IPR045821">
    <property type="entry name" value="B3GT2_N"/>
</dbReference>
<evidence type="ECO:0000256" key="9">
    <source>
        <dbReference type="ARBA" id="ARBA00022826"/>
    </source>
</evidence>
<evidence type="ECO:0000256" key="5">
    <source>
        <dbReference type="ARBA" id="ARBA00022538"/>
    </source>
</evidence>
<evidence type="ECO:0000256" key="13">
    <source>
        <dbReference type="ARBA" id="ARBA00023034"/>
    </source>
</evidence>
<dbReference type="Gene3D" id="3.90.550.50">
    <property type="match status" value="1"/>
</dbReference>
<evidence type="ECO:0000256" key="19">
    <source>
        <dbReference type="SAM" id="Phobius"/>
    </source>
</evidence>
<evidence type="ECO:0000313" key="22">
    <source>
        <dbReference type="Proteomes" id="UP001166052"/>
    </source>
</evidence>
<name>A0ABS2YS73_POLSE</name>
<evidence type="ECO:0000259" key="20">
    <source>
        <dbReference type="PROSITE" id="PS51201"/>
    </source>
</evidence>
<keyword evidence="10" id="KW-0630">Potassium</keyword>
<accession>A0ABS2YS73</accession>
<organism evidence="21 22">
    <name type="scientific">Polypterus senegalus</name>
    <name type="common">Senegal bichir</name>
    <dbReference type="NCBI Taxonomy" id="55291"/>
    <lineage>
        <taxon>Eukaryota</taxon>
        <taxon>Metazoa</taxon>
        <taxon>Chordata</taxon>
        <taxon>Craniata</taxon>
        <taxon>Vertebrata</taxon>
        <taxon>Euteleostomi</taxon>
        <taxon>Actinopterygii</taxon>
        <taxon>Polypteriformes</taxon>
        <taxon>Polypteridae</taxon>
        <taxon>Polypterus</taxon>
    </lineage>
</organism>
<comment type="similarity">
    <text evidence="3">Belongs to the glycosyltransferase 31 family.</text>
</comment>
<dbReference type="Gene3D" id="1.10.287.70">
    <property type="match status" value="1"/>
</dbReference>
<feature type="transmembrane region" description="Helical" evidence="19">
    <location>
        <begin position="130"/>
        <end position="152"/>
    </location>
</feature>
<feature type="region of interest" description="Disordered" evidence="18">
    <location>
        <begin position="640"/>
        <end position="662"/>
    </location>
</feature>
<evidence type="ECO:0000256" key="15">
    <source>
        <dbReference type="ARBA" id="ARBA00023136"/>
    </source>
</evidence>
<dbReference type="Pfam" id="PF07885">
    <property type="entry name" value="Ion_trans_2"/>
    <property type="match status" value="1"/>
</dbReference>
<evidence type="ECO:0000256" key="7">
    <source>
        <dbReference type="ARBA" id="ARBA00022679"/>
    </source>
</evidence>
<evidence type="ECO:0000256" key="6">
    <source>
        <dbReference type="ARBA" id="ARBA00022676"/>
    </source>
</evidence>
<evidence type="ECO:0000256" key="17">
    <source>
        <dbReference type="ARBA" id="ARBA00034430"/>
    </source>
</evidence>
<keyword evidence="7" id="KW-0808">Transferase</keyword>
<evidence type="ECO:0000256" key="4">
    <source>
        <dbReference type="ARBA" id="ARBA00022448"/>
    </source>
</evidence>
<dbReference type="Pfam" id="PF19341">
    <property type="entry name" value="B3GALT2_N"/>
    <property type="match status" value="1"/>
</dbReference>
<evidence type="ECO:0000256" key="3">
    <source>
        <dbReference type="ARBA" id="ARBA00008661"/>
    </source>
</evidence>
<feature type="transmembrane region" description="Helical" evidence="19">
    <location>
        <begin position="260"/>
        <end position="278"/>
    </location>
</feature>
<keyword evidence="5" id="KW-0633">Potassium transport</keyword>
<evidence type="ECO:0000256" key="2">
    <source>
        <dbReference type="ARBA" id="ARBA00004323"/>
    </source>
</evidence>
<evidence type="ECO:0000256" key="11">
    <source>
        <dbReference type="ARBA" id="ARBA00022968"/>
    </source>
</evidence>
<proteinExistence type="inferred from homology"/>
<dbReference type="Pfam" id="PF03493">
    <property type="entry name" value="BK_channel_a"/>
    <property type="match status" value="1"/>
</dbReference>
<keyword evidence="4" id="KW-0813">Transport</keyword>
<evidence type="ECO:0000256" key="14">
    <source>
        <dbReference type="ARBA" id="ARBA00023065"/>
    </source>
</evidence>
<dbReference type="InterPro" id="IPR047871">
    <property type="entry name" value="K_chnl_Slo-like"/>
</dbReference>
<dbReference type="PANTHER" id="PTHR10027:SF35">
    <property type="entry name" value="POTASSIUM CHANNEL SUBFAMILY T MEMBER 2-LIKE"/>
    <property type="match status" value="1"/>
</dbReference>
<evidence type="ECO:0000256" key="18">
    <source>
        <dbReference type="SAM" id="MobiDB-lite"/>
    </source>
</evidence>
<keyword evidence="12 19" id="KW-1133">Transmembrane helix</keyword>
<keyword evidence="9" id="KW-0631">Potassium channel</keyword>
<dbReference type="EMBL" id="JAAWVN010002171">
    <property type="protein sequence ID" value="MBN3289313.1"/>
    <property type="molecule type" value="Genomic_DNA"/>
</dbReference>
<dbReference type="PANTHER" id="PTHR10027">
    <property type="entry name" value="CALCIUM-ACTIVATED POTASSIUM CHANNEL ALPHA CHAIN"/>
    <property type="match status" value="1"/>
</dbReference>
<feature type="compositionally biased region" description="Acidic residues" evidence="18">
    <location>
        <begin position="647"/>
        <end position="660"/>
    </location>
</feature>
<dbReference type="Proteomes" id="UP001166052">
    <property type="component" value="Unassembled WGS sequence"/>
</dbReference>
<evidence type="ECO:0000256" key="1">
    <source>
        <dbReference type="ARBA" id="ARBA00004141"/>
    </source>
</evidence>
<feature type="region of interest" description="Disordered" evidence="18">
    <location>
        <begin position="1"/>
        <end position="36"/>
    </location>
</feature>
<feature type="transmembrane region" description="Helical" evidence="19">
    <location>
        <begin position="227"/>
        <end position="248"/>
    </location>
</feature>
<dbReference type="InterPro" id="IPR013099">
    <property type="entry name" value="K_chnl_dom"/>
</dbReference>
<feature type="non-terminal residue" evidence="21">
    <location>
        <position position="2371"/>
    </location>
</feature>
<evidence type="ECO:0000313" key="21">
    <source>
        <dbReference type="EMBL" id="MBN3289313.1"/>
    </source>
</evidence>
<keyword evidence="15 19" id="KW-0472">Membrane</keyword>
<dbReference type="Gene3D" id="3.40.50.720">
    <property type="entry name" value="NAD(P)-binding Rossmann-like Domain"/>
    <property type="match status" value="1"/>
</dbReference>
<feature type="transmembrane region" description="Helical" evidence="19">
    <location>
        <begin position="285"/>
        <end position="303"/>
    </location>
</feature>
<comment type="caution">
    <text evidence="21">The sequence shown here is derived from an EMBL/GenBank/DDBJ whole genome shotgun (WGS) entry which is preliminary data.</text>
</comment>
<protein>
    <submittedName>
        <fullName evidence="21">KCNT1 protein</fullName>
    </submittedName>
</protein>
<dbReference type="Pfam" id="PF22614">
    <property type="entry name" value="Slo-like_RCK"/>
    <property type="match status" value="1"/>
</dbReference>
<keyword evidence="22" id="KW-1185">Reference proteome</keyword>
<keyword evidence="8 19" id="KW-0812">Transmembrane</keyword>
<dbReference type="SUPFAM" id="SSF81324">
    <property type="entry name" value="Voltage-gated potassium channels"/>
    <property type="match status" value="1"/>
</dbReference>
<reference evidence="21" key="1">
    <citation type="journal article" date="2021" name="Cell">
        <title>Tracing the genetic footprints of vertebrate landing in non-teleost ray-finned fishes.</title>
        <authorList>
            <person name="Bi X."/>
            <person name="Wang K."/>
            <person name="Yang L."/>
            <person name="Pan H."/>
            <person name="Jiang H."/>
            <person name="Wei Q."/>
            <person name="Fang M."/>
            <person name="Yu H."/>
            <person name="Zhu C."/>
            <person name="Cai Y."/>
            <person name="He Y."/>
            <person name="Gan X."/>
            <person name="Zeng H."/>
            <person name="Yu D."/>
            <person name="Zhu Y."/>
            <person name="Jiang H."/>
            <person name="Qiu Q."/>
            <person name="Yang H."/>
            <person name="Zhang Y.E."/>
            <person name="Wang W."/>
            <person name="Zhu M."/>
            <person name="He S."/>
            <person name="Zhang G."/>
        </authorList>
    </citation>
    <scope>NUCLEOTIDE SEQUENCE</scope>
    <source>
        <strain evidence="21">Bchr_001</strain>
    </source>
</reference>
<comment type="subcellular location">
    <subcellularLocation>
        <location evidence="2">Golgi apparatus membrane</location>
        <topology evidence="2">Single-pass type II membrane protein</topology>
    </subcellularLocation>
    <subcellularLocation>
        <location evidence="1">Membrane</location>
        <topology evidence="1">Multi-pass membrane protein</topology>
    </subcellularLocation>
</comment>
<feature type="region of interest" description="Disordered" evidence="18">
    <location>
        <begin position="588"/>
        <end position="621"/>
    </location>
</feature>
<feature type="compositionally biased region" description="Basic and acidic residues" evidence="18">
    <location>
        <begin position="1"/>
        <end position="10"/>
    </location>
</feature>
<keyword evidence="6" id="KW-0328">Glycosyltransferase</keyword>
<evidence type="ECO:0000256" key="10">
    <source>
        <dbReference type="ARBA" id="ARBA00022958"/>
    </source>
</evidence>
<feature type="domain" description="RCK N-terminal" evidence="20">
    <location>
        <begin position="719"/>
        <end position="859"/>
    </location>
</feature>
<keyword evidence="11" id="KW-0735">Signal-anchor</keyword>
<sequence>MANDGKETNNRESNQGSAVREGAKKKGVMSDPPVGTSRMTGVQVEFYVNENTFKERLKLFFIKNQRSSLRVRLFDFSLKVLSCLLYIVRVLLDDPQEGSGGCWTCPKQNSSTHQNSQFNWSLIIWVNRPLPLWALQVLVALISLLETMLLVYLSYKGNVWEQVLRIPFILEMISAVPFLITVGVPSLRNLFIPVFLNCWLAKHALENMINDLHRAIQRTHSAMFNQVLILICTLVCLMFTCICGIQHLERAGNNLTLFDSLYFCIVTFSTVGFGDVTPKIWPSQLLVVIMICVALIVLPIQQFEQLAFLWMERQKSGGNYSRYRAQTEKHVVLCVSCLKIDLLMDFLNEFYAHPRLQDHQTILRAWAVKDFAPNCPLYVQILKPENKFHVKFADHVVCEEEFKYAMLALNCVCPATSTLITLLIHTSRGQTATPQAFFRQRTGPFQQLGREAGPGSAELWQRMYSRCSANEVHHIRLEESKFLGEYQGKSFTYASFHAHKKYGVCLIGVRRVDNANILLNPGPCHIMSGSDTCFYINISKEENSAFIFKQQEALRGSHGPPQTIYHGLTRLPVHSIIASMGTVAIDLHDSSSGGGGGSPDSGGGGEGGNTLTLPISDPGKERRHSIAPVLELMDSVPTPSFDLLSDQSEDEAGPEDDDQQDGAATNEWVKGYPMNSPYIGSSPTLCHLLQEKVPFCCLRLDKACHHSPYEDARAYGFKNKLIIVSAESAGNGLYNFIVPLRAYYRPKKELNPIVLLLENPPEAHFLDAICWFPMVYYTVGSIDNLDSLLRCGVTFAATMVVVDEESSMIAEEDYMADAKTIVNVQTLFRLFPSLSIITELTHPANMRFMQFKAKDHYSLALSKLEKKEREKGSNLVFMFRLPFAAGKVFSVSMLDTLLYQMKITEEDLWIRTYGRLYQKLCSSTGDIPIGVYRTESHMLAFSEVSISVEDCEDTREPREPILCRANHRNSTSSDQSDHPLLRRKSMQWARRLSRKGGRNVNKTTAAERISQQRMSLFRRSERQELNSLVKNRMKHLGLSPSGYNPLPSGAWHLPGPVPTALYAEVSPSAYKYVINEPTKCQEAPPFLVLMIPVAPQDRAARDAIRKTWGYERLLPGVKIVRLFYLGLPPAEQGMSLQHEVGRESAEHGDIIQKDFWDTYANLAIKTMMIMDWLATYCPRASYAMKIDSDMFLNVELLVKKYLNPQASSPKKNYIAGVVIGDGMANRNTDSKWYMPPEAYPERAYPPYLSGSGYVFSVDLARKISLASQSIRPVPLEDVYVWWSPFHNHGVRYERCHFVTLLTATGFPPDKLVRTCGAPRSLMATSRTTERPALPTSSEPAAARHLNGLCKYVVEKRLQKSLEKACVEVMKGTEVPRNPYPVFVQRARQQAERIRLSSWTILEGFQSSMTFPTEPTALGHVAGSKGFTHVWGHPAVLRCVSPPAIERTAWLIEDITPPLSILRCSQPYTIQVLPALTGPSIFSNTLVPAPHELAILQLYVIAGPDLERASALYADCVLGDVLRTVQQGRHYLLRSARVGSQRARHRLALGIQYRMRHGESGGWSPAPRGDPIGPIRDTFLKKLAALHPSRQPFLAAHLCILILLLELGDHGNVSEDQQLEPLRQINAFLHGAACQLWTIRSLCRTICHLLLSRQTEGDSKEACQALAARLKTLMQAFLSQAHKEHEGVSSDFHVMTRVLNCSLDALLADLNSSSSLSALDKWTQWWAYSEALGSQLMADTFPWVPILTDLKRIADQRMKKPRRDRTTASRPVLAPTDQRLISEDLLYGRMPVYNLETAGKRQNGGDVGLDAKFTQYLVDCRLDQHWLNCLQDILGANPLPANPYPRVVNEFRRAVLRMDLWGEPSSRLLHRILSSQPTLCERGLRIYRCPGGEGFGLESATRATHPELLAKALRRLQLLESPPPQAAGGLQVTTSLALHAPGSWLGTLTPFLCSLEVTEFCYITAPPGCLPEVLQAYAKTVHHQLCELGRRSSFAPCGVFFGSKERWTLDKVINFPFAFSEDFIQAMQARQEVYLKVILLGGALLCKPPHVLSPVVSSVDGRFEAVVKFGSVLLIPSQPDWRFVPLVKHFVLYYMSPGTHDWLCFPHHEPTTVYQVVFQTLEEAVFHVRMVGPPGDPFSCANLQVLTTHLDPQIQQNLKRGDLLQAYRLLALRGLTTKEDGCLPACWRMLHSMSAQLEYLRGLSSTLQDYIAMNRNAKIAKRRAEDRDDSVTALKDNIHFDAMLASYRDILKMTLENPCCLSAPGLRESLLQGWSVDRADGKMESWPVDVLDEWLKNTSSACQALADATASDVHALCPEIAVLLDNLERPAVRARIHTATPPKLEVMPAPAPVVESDKPKTFPSVRRALESW</sequence>